<evidence type="ECO:0000313" key="3">
    <source>
        <dbReference type="Proteomes" id="UP000034681"/>
    </source>
</evidence>
<dbReference type="Proteomes" id="UP000034681">
    <property type="component" value="Unassembled WGS sequence"/>
</dbReference>
<feature type="compositionally biased region" description="Acidic residues" evidence="1">
    <location>
        <begin position="242"/>
        <end position="253"/>
    </location>
</feature>
<protein>
    <recommendedName>
        <fullName evidence="4">DUF4335 domain-containing protein</fullName>
    </recommendedName>
</protein>
<accession>A0A0M2PR41</accession>
<keyword evidence="3" id="KW-1185">Reference proteome</keyword>
<dbReference type="RefSeq" id="WP_017712190.1">
    <property type="nucleotide sequence ID" value="NZ_KB235936.1"/>
</dbReference>
<evidence type="ECO:0008006" key="4">
    <source>
        <dbReference type="Google" id="ProtNLM"/>
    </source>
</evidence>
<feature type="region of interest" description="Disordered" evidence="1">
    <location>
        <begin position="381"/>
        <end position="442"/>
    </location>
</feature>
<dbReference type="Pfam" id="PF14233">
    <property type="entry name" value="DUF4335"/>
    <property type="match status" value="1"/>
</dbReference>
<name>A0A0M2PR41_PROHO</name>
<feature type="compositionally biased region" description="Low complexity" evidence="1">
    <location>
        <begin position="226"/>
        <end position="241"/>
    </location>
</feature>
<feature type="compositionally biased region" description="Polar residues" evidence="1">
    <location>
        <begin position="430"/>
        <end position="442"/>
    </location>
</feature>
<gene>
    <name evidence="2" type="ORF">PROH_17805</name>
</gene>
<evidence type="ECO:0000313" key="2">
    <source>
        <dbReference type="EMBL" id="KKI98699.1"/>
    </source>
</evidence>
<feature type="compositionally biased region" description="Low complexity" evidence="1">
    <location>
        <begin position="395"/>
        <end position="413"/>
    </location>
</feature>
<dbReference type="InterPro" id="IPR025569">
    <property type="entry name" value="DUF4335"/>
</dbReference>
<organism evidence="2 3">
    <name type="scientific">Prochlorothrix hollandica PCC 9006 = CALU 1027</name>
    <dbReference type="NCBI Taxonomy" id="317619"/>
    <lineage>
        <taxon>Bacteria</taxon>
        <taxon>Bacillati</taxon>
        <taxon>Cyanobacteriota</taxon>
        <taxon>Cyanophyceae</taxon>
        <taxon>Prochlorotrichales</taxon>
        <taxon>Prochlorotrichaceae</taxon>
        <taxon>Prochlorothrix</taxon>
    </lineage>
</organism>
<reference evidence="2" key="1">
    <citation type="submission" date="2012-04" db="EMBL/GenBank/DDBJ databases">
        <authorList>
            <person name="Borisov I.G."/>
            <person name="Ivanikova N.V."/>
            <person name="Pinevich A.V."/>
        </authorList>
    </citation>
    <scope>NUCLEOTIDE SEQUENCE</scope>
    <source>
        <strain evidence="2">CALU 1027</strain>
    </source>
</reference>
<dbReference type="eggNOG" id="COG0810">
    <property type="taxonomic scope" value="Bacteria"/>
</dbReference>
<dbReference type="STRING" id="317619.GCA_000332315_01695"/>
<feature type="region of interest" description="Disordered" evidence="1">
    <location>
        <begin position="202"/>
        <end position="257"/>
    </location>
</feature>
<dbReference type="OrthoDB" id="423373at2"/>
<proteinExistence type="predicted"/>
<evidence type="ECO:0000256" key="1">
    <source>
        <dbReference type="SAM" id="MobiDB-lite"/>
    </source>
</evidence>
<comment type="caution">
    <text evidence="2">The sequence shown here is derived from an EMBL/GenBank/DDBJ whole genome shotgun (WGS) entry which is preliminary data.</text>
</comment>
<dbReference type="EMBL" id="AJTX02000007">
    <property type="protein sequence ID" value="KKI98699.1"/>
    <property type="molecule type" value="Genomic_DNA"/>
</dbReference>
<sequence length="533" mass="56920">MQLQRRYHLPNCTLVLDGLPDSANTSFEASQRLSILLNAECHLAGHDPFISGGRVFFTDLVTSVSHYAQQCLSGVPGPEPTASSLVRLTRTGDDRHQMQISPEDHDGTPSRYPGLANALRTLDLTTVQLFDLVEAIDQFFADPLALPNFTLALRPVSKRAIAPVEPLAQRVLTPALGVVTLAAAGIMLFNLPIPKVETPRELLPEGQTSSAPDTPGAGVNGDGEGTESPTAEGAETTAPESETPESETPDSETLDPATLDPATLATVAAEALTTALDQSPVIGDRQQLSQITATLFDRLNSTWADMDKPTFSESLLYRLGVSADGNILGYRNENAAARTYVDETPLLDLLYLPAPGAPVPTEPLAEFRVVFTPSGKLEVSPWHGYPPEGEVLASPTPQAQPTPQGQPRVTPSPSATPQPSPRPQAQTPRGTSGTLITSGDTLGDMTQSLYQSLDKAWDQSPTFSDRLTYQVTVNAKGEILDYKAVTVGADRFGSELPLTDLEQADADNSSFGIFRVVFTPSGVLEVSPWDGTE</sequence>
<dbReference type="AlphaFoldDB" id="A0A0M2PR41"/>